<proteinExistence type="predicted"/>
<gene>
    <name evidence="7" type="ORF">DDE83_002025</name>
</gene>
<feature type="transmembrane region" description="Helical" evidence="5">
    <location>
        <begin position="1691"/>
        <end position="1709"/>
    </location>
</feature>
<feature type="transmembrane region" description="Helical" evidence="5">
    <location>
        <begin position="2035"/>
        <end position="2053"/>
    </location>
</feature>
<feature type="transmembrane region" description="Helical" evidence="5">
    <location>
        <begin position="1995"/>
        <end position="2015"/>
    </location>
</feature>
<comment type="caution">
    <text evidence="7">The sequence shown here is derived from an EMBL/GenBank/DDBJ whole genome shotgun (WGS) entry which is preliminary data.</text>
</comment>
<evidence type="ECO:0000256" key="4">
    <source>
        <dbReference type="ARBA" id="ARBA00023136"/>
    </source>
</evidence>
<evidence type="ECO:0000256" key="3">
    <source>
        <dbReference type="ARBA" id="ARBA00022989"/>
    </source>
</evidence>
<evidence type="ECO:0000256" key="5">
    <source>
        <dbReference type="SAM" id="Phobius"/>
    </source>
</evidence>
<feature type="transmembrane region" description="Helical" evidence="5">
    <location>
        <begin position="1716"/>
        <end position="1736"/>
    </location>
</feature>
<feature type="transmembrane region" description="Helical" evidence="5">
    <location>
        <begin position="1742"/>
        <end position="1762"/>
    </location>
</feature>
<keyword evidence="2 5" id="KW-0812">Transmembrane</keyword>
<feature type="transmembrane region" description="Helical" evidence="5">
    <location>
        <begin position="1841"/>
        <end position="1859"/>
    </location>
</feature>
<reference evidence="8" key="1">
    <citation type="submission" date="2018-05" db="EMBL/GenBank/DDBJ databases">
        <title>Draft genome sequence of Stemphylium lycopersici strain CIDEFI 213.</title>
        <authorList>
            <person name="Medina R."/>
            <person name="Franco M.E.E."/>
            <person name="Lucentini C.G."/>
            <person name="Saparrat M.C.N."/>
            <person name="Balatti P.A."/>
        </authorList>
    </citation>
    <scope>NUCLEOTIDE SEQUENCE [LARGE SCALE GENOMIC DNA]</scope>
    <source>
        <strain evidence="8">CIDEFI 213</strain>
    </source>
</reference>
<feature type="transmembrane region" description="Helical" evidence="5">
    <location>
        <begin position="1895"/>
        <end position="1913"/>
    </location>
</feature>
<evidence type="ECO:0000259" key="6">
    <source>
        <dbReference type="Pfam" id="PF13813"/>
    </source>
</evidence>
<organism evidence="7 8">
    <name type="scientific">Stemphylium lycopersici</name>
    <name type="common">Tomato gray leaf spot disease fungus</name>
    <name type="synonym">Thyrospora lycopersici</name>
    <dbReference type="NCBI Taxonomy" id="183478"/>
    <lineage>
        <taxon>Eukaryota</taxon>
        <taxon>Fungi</taxon>
        <taxon>Dikarya</taxon>
        <taxon>Ascomycota</taxon>
        <taxon>Pezizomycotina</taxon>
        <taxon>Dothideomycetes</taxon>
        <taxon>Pleosporomycetidae</taxon>
        <taxon>Pleosporales</taxon>
        <taxon>Pleosporineae</taxon>
        <taxon>Pleosporaceae</taxon>
        <taxon>Stemphylium</taxon>
    </lineage>
</organism>
<dbReference type="EMBL" id="QGDH01000020">
    <property type="protein sequence ID" value="RAR14626.1"/>
    <property type="molecule type" value="Genomic_DNA"/>
</dbReference>
<dbReference type="InterPro" id="IPR032805">
    <property type="entry name" value="Wax_synthase_dom"/>
</dbReference>
<dbReference type="GO" id="GO:0016020">
    <property type="term" value="C:membrane"/>
    <property type="evidence" value="ECO:0007669"/>
    <property type="project" value="UniProtKB-SubCell"/>
</dbReference>
<protein>
    <recommendedName>
        <fullName evidence="6">Wax synthase domain-containing protein</fullName>
    </recommendedName>
</protein>
<keyword evidence="3 5" id="KW-1133">Transmembrane helix</keyword>
<dbReference type="Proteomes" id="UP000249619">
    <property type="component" value="Unassembled WGS sequence"/>
</dbReference>
<evidence type="ECO:0000313" key="8">
    <source>
        <dbReference type="Proteomes" id="UP000249619"/>
    </source>
</evidence>
<comment type="subcellular location">
    <subcellularLocation>
        <location evidence="1">Membrane</location>
        <topology evidence="1">Multi-pass membrane protein</topology>
    </subcellularLocation>
</comment>
<dbReference type="SUPFAM" id="SSF48371">
    <property type="entry name" value="ARM repeat"/>
    <property type="match status" value="1"/>
</dbReference>
<dbReference type="OrthoDB" id="2549237at2759"/>
<evidence type="ECO:0000313" key="7">
    <source>
        <dbReference type="EMBL" id="RAR14626.1"/>
    </source>
</evidence>
<dbReference type="Pfam" id="PF13813">
    <property type="entry name" value="MBOAT_2"/>
    <property type="match status" value="1"/>
</dbReference>
<accession>A0A364NBI6</accession>
<dbReference type="STRING" id="183478.A0A364NBI6"/>
<feature type="domain" description="Wax synthase" evidence="6">
    <location>
        <begin position="1915"/>
        <end position="1999"/>
    </location>
</feature>
<dbReference type="InterPro" id="IPR016024">
    <property type="entry name" value="ARM-type_fold"/>
</dbReference>
<keyword evidence="8" id="KW-1185">Reference proteome</keyword>
<evidence type="ECO:0000256" key="2">
    <source>
        <dbReference type="ARBA" id="ARBA00022692"/>
    </source>
</evidence>
<evidence type="ECO:0000256" key="1">
    <source>
        <dbReference type="ARBA" id="ARBA00004141"/>
    </source>
</evidence>
<name>A0A364NBI6_STELY</name>
<sequence>MGEHIDTRRIRSSTPPELRDYFRDLLKNASVESITQKLLRAVDVGSIPPVSFAPWLGVSNSHTPVREGLIQDKSALIRRLSIKQLRKLLSSSHWRETWDGLRGTVGLLSIFENLSGLEVHEACKAIGRSARGRDLVEKRITFTELYRGLHPEYFPDAPWKTEDDRALGKAYGLLIPTCSEEVMERILEDDSKALVEGARQKDLLIYHPAIMQKMAIQRLGSEESPPDGDIVLKGLLHQFPAATSNTRGFSESMSFSMKLLARLSESDGFAVDNVFFVNKLVGPLLRRAVRKRADWGTIKQIVDTTMIYLEKHPDVANEITSMDGDILHQVALCWSRKPAFFETSLKRLCSYPISGILNKDSLEGWESLGRGIAKRRFYPLLRLCYREATSLDLNLDVDLKKVKGSLHNWGLINMAPEDALSLFIRLRRLRGDKDLVQPGFHHFVTSPTPTYGDTSGDPDLYHIWLLWLNNKESEARNIAVPHVENQRNKAVSASQPEQRAFYSNAALYAAIASGSLELFGQTLEWVKRFIRDPLVFREVYTQWYPDEAERLLSGIPATLVESFTLLELRQRVEQANSILASIFDTACEALGEPSFSQRDWSGAFGLFHSVVKKRMELTPALKRVLKVSDAELYNSLWPSTISTIIAIEGKANEEAHARLEANLLRGIIAHHYSATSKLEYTDISTYSFIDGLAQARDDLWSRLRPRVHPSVTVLPEPFPRGLPVQYLASPWELNVADLETHTPYLASRVHKVLFPNPTQALQRAPLTAEFRKTTGMFLDSYQHAFRMFIPNTCKGEERDARFKQVWNYAANELSRGRMTEDEAVRFWVDRIPEELRFLLPKGARNYRIKPWPLLPTTDESTEIHEWNPFTSGRSDLPSRELQPTYIDLSLAVSDNSAYNPTIHSNFKIDLPKVPAQIDEPSSIWDSTRSIGEGGVLSALMYLDARYTTNNDRLLASPFPSEDDIRYPSTYLDEEFLSHDGLDPLTAAKSIRGHLQAIPSKLLFQLTKDVLQALDATSEASSSYNVLHETAMQLIIRLGESDRPALAKKLVIDTTLSRPNSSSWHRSLLKRKFLRRLPGPETRSCVRLLADGILQTLQDKKVTRENSEHPISDGKTKEKPHTKVTTIKLLVQLLGEKDLIGIEYAFSVLSAVSQTKCHVDVRLSIVKALLALHQSNSSIPPDKILSLLEPAIPVAGALDERNPTTEPMWRTYEEEISLPHVQAGIEGLENDSSILTTVIWHLRHAKMSREKLQPLVNRIISPLLKELEDQTKRWSLLFLRKYGGDLGHGRAVFLPPIPRDLSVMHTLLLMGDARLLCLPRTVLVHYVAYVNFNVAPPKPIRELNERLQGNPVLNSRAEVKTWLHLYGRGLEVLNPHKVVHLVSILEHADDISHENAITPKVVQEQFLELFTAVVWNDGPEYTNLDKSVCRKILNGESLTQPWWGSRGRPILEAMIAYVNTIRTREWERDPNRKPATLPDTFPWRLLLLDYPWPSREDTEADSDRKCKIFAYQLGSMVEELSGMPTYHHALSHLTAYLTIKTNASVASSKASKQIGRQSMSYARHDVLEDALVNNRILTAVYIGDITKTTLSWLTTPELLKVEVASVLIEAAFGRPVRQHTVLDEHIKGKLAPHIEEKLDRMIGTWKACENEGVRRNGLVIESKYLVALRTAVRLIMDAVTPQYPPLTERRPLSTTYLGFTFLLAILPFFIPQRRGVAICVFSILLFRCLSAPQYTFGNPSDDYYNSSFLIAMVLWFLEFGILAPETGSGAPAYTGNPGSIDVGKTTLNETESQWERLHWVASLMVPSHRGIGWNWQVKGVPDDPMKDATKPKFMRSHAMKMLGSYVRSVCMLMLLGWASAMEKRMASYHDARLQNLLTNALIGWSGATWVWDRLNFAYSSMAFLSVFSGMSATWQWPPLMGRLRDAWSVRQMWSVVYHQIMRKMVSQPAIRVVRLLGIPKGSLASRYGQLYLSFAFSCLVHEYQMFMVTRKDMGEFVFFMSQPIAITVEDFAQYLWRRLRSRAAGSNMSDPASSTYVGYIWVFLWFSIILPVYVKGCRDVGIMRDLFLRGWPFDTGFRLANSNFW</sequence>
<keyword evidence="4 5" id="KW-0472">Membrane</keyword>